<dbReference type="RefSeq" id="XP_070459337.1">
    <property type="nucleotide sequence ID" value="XM_070603236.1"/>
</dbReference>
<dbReference type="Proteomes" id="UP001652662">
    <property type="component" value="Chromosome 2"/>
</dbReference>
<evidence type="ECO:0000313" key="4">
    <source>
        <dbReference type="RefSeq" id="XP_070459337.1"/>
    </source>
</evidence>
<dbReference type="PANTHER" id="PTHR34831:SF1">
    <property type="entry name" value="MIGRATION AND INVASION-INHIBITORY PROTEIN"/>
    <property type="match status" value="1"/>
</dbReference>
<proteinExistence type="predicted"/>
<reference evidence="2 3" key="1">
    <citation type="submission" date="2025-05" db="UniProtKB">
        <authorList>
            <consortium name="RefSeq"/>
        </authorList>
    </citation>
    <scope>NUCLEOTIDE SEQUENCE [LARGE SCALE GENOMIC DNA]</scope>
    <source>
        <tissue evidence="3 4">Blood</tissue>
    </source>
</reference>
<feature type="region of interest" description="Disordered" evidence="1">
    <location>
        <begin position="343"/>
        <end position="404"/>
    </location>
</feature>
<gene>
    <name evidence="3 4" type="primary">MIIP</name>
</gene>
<dbReference type="GeneID" id="103552176"/>
<dbReference type="PANTHER" id="PTHR34831">
    <property type="entry name" value="MIGRATION AND INVASION-INHIBITORY PROTEIN"/>
    <property type="match status" value="1"/>
</dbReference>
<feature type="region of interest" description="Disordered" evidence="1">
    <location>
        <begin position="24"/>
        <end position="155"/>
    </location>
</feature>
<feature type="compositionally biased region" description="Polar residues" evidence="1">
    <location>
        <begin position="51"/>
        <end position="62"/>
    </location>
</feature>
<sequence>MVETKDVRQLRQLSLELLRQLRAGQEAVRRSVAKAASASSLDSSSSYDSETPPSQEMSSMASRASCPQDAQQGDPCDMSWPGGASSGGSSPPPTKCRHQESLGPLRPHSAPLPASSDSNDPELSAELDSLLQEAQAMRSAPDQQSKLPKPRVTFKKESPVPERIWRLRPYLGYDWIAGSLDNSSPVTSKPEAFFSKLQKFREANQEECVCSDPKPQILGLREGGGVKGDHECVYCYRVNRRLFLVPSDPGTPCRLCRTPRDQRGPETLAEPAQVRVSVPLSVLDPPHQYRIHRRKSFDASDTLALPRHCLLGWDILPPKPEKSSAPKSLDLWSCVSAKAQHRKLSATSPSRLGPVPPALTPSILPGPTTPRQLLHPTQEGDPDYKALPTRVPPATPIWSEPQVP</sequence>
<protein>
    <submittedName>
        <fullName evidence="3 4">Migration and invasion-inhibitory protein isoform X3</fullName>
    </submittedName>
</protein>
<dbReference type="InterPro" id="IPR031466">
    <property type="entry name" value="MIIP"/>
</dbReference>
<accession>A0ABM4N328</accession>
<keyword evidence="2" id="KW-1185">Reference proteome</keyword>
<organism evidence="2 4">
    <name type="scientific">Equus przewalskii</name>
    <name type="common">Przewalski's horse</name>
    <name type="synonym">Equus caballus przewalskii</name>
    <dbReference type="NCBI Taxonomy" id="9798"/>
    <lineage>
        <taxon>Eukaryota</taxon>
        <taxon>Metazoa</taxon>
        <taxon>Chordata</taxon>
        <taxon>Craniata</taxon>
        <taxon>Vertebrata</taxon>
        <taxon>Euteleostomi</taxon>
        <taxon>Mammalia</taxon>
        <taxon>Eutheria</taxon>
        <taxon>Laurasiatheria</taxon>
        <taxon>Perissodactyla</taxon>
        <taxon>Equidae</taxon>
        <taxon>Equus</taxon>
    </lineage>
</organism>
<evidence type="ECO:0000313" key="2">
    <source>
        <dbReference type="Proteomes" id="UP001652662"/>
    </source>
</evidence>
<dbReference type="RefSeq" id="XP_070459333.1">
    <property type="nucleotide sequence ID" value="XM_070603232.1"/>
</dbReference>
<dbReference type="Pfam" id="PF15734">
    <property type="entry name" value="MIIP"/>
    <property type="match status" value="1"/>
</dbReference>
<name>A0ABM4N328_EQUPR</name>
<evidence type="ECO:0000256" key="1">
    <source>
        <dbReference type="SAM" id="MobiDB-lite"/>
    </source>
</evidence>
<feature type="compositionally biased region" description="Low complexity" evidence="1">
    <location>
        <begin position="33"/>
        <end position="49"/>
    </location>
</feature>
<evidence type="ECO:0000313" key="3">
    <source>
        <dbReference type="RefSeq" id="XP_070459333.1"/>
    </source>
</evidence>